<dbReference type="EMBL" id="QMKO01001873">
    <property type="protein sequence ID" value="RTG86010.1"/>
    <property type="molecule type" value="Genomic_DNA"/>
</dbReference>
<protein>
    <recommendedName>
        <fullName evidence="1">EH domain-containing protein</fullName>
    </recommendedName>
</protein>
<dbReference type="AlphaFoldDB" id="A0A430QE64"/>
<dbReference type="PANTHER" id="PTHR15463:SF2">
    <property type="entry name" value="SYNERGIN GAMMA"/>
    <property type="match status" value="1"/>
</dbReference>
<evidence type="ECO:0000259" key="1">
    <source>
        <dbReference type="PROSITE" id="PS50031"/>
    </source>
</evidence>
<evidence type="ECO:0000313" key="3">
    <source>
        <dbReference type="Proteomes" id="UP000290809"/>
    </source>
</evidence>
<dbReference type="PANTHER" id="PTHR15463">
    <property type="entry name" value="AP1 GAMMA SUBUNIT BINDING PROTEIN 1"/>
    <property type="match status" value="1"/>
</dbReference>
<organism evidence="2 3">
    <name type="scientific">Schistosoma bovis</name>
    <name type="common">Blood fluke</name>
    <dbReference type="NCBI Taxonomy" id="6184"/>
    <lineage>
        <taxon>Eukaryota</taxon>
        <taxon>Metazoa</taxon>
        <taxon>Spiralia</taxon>
        <taxon>Lophotrochozoa</taxon>
        <taxon>Platyhelminthes</taxon>
        <taxon>Trematoda</taxon>
        <taxon>Digenea</taxon>
        <taxon>Strigeidida</taxon>
        <taxon>Schistosomatoidea</taxon>
        <taxon>Schistosomatidae</taxon>
        <taxon>Schistosoma</taxon>
    </lineage>
</organism>
<name>A0A430QE64_SCHBO</name>
<dbReference type="STRING" id="6184.A0A430QE64"/>
<sequence length="648" mass="72510">MISKSNISTPSSCGPSLEQQRRRFESTQLRLQMLSRKTEEIHIDEYIKKLALDNSVVTSKDGMPRSIRYIFLDNNSSVSKVKTTLPVAPHSCIPTHNTVCRFYIYVFPCYFQPNRGKFSDQISGVFSTEQMCENPSHLLDFPEVGYLNTANSFSPATSLAKPSWLVNLSSLPPIYGDAIRAATTSYGLDSSIIYEIFRSSNLSTEALYHIWSLTSCTQPGWFTPTELVTALALIGLAQRKQWEFQSCSLSENITIQSLYEQICPPVPMIQIPNSSRPSNSTDVISGPEVVTYGNPITSFRDPVISGCSKFPFQPPVVAFSAFSNRLDNDSCHQSIQLSTDSSTLNNSVYKTPDPFMHFVSSGTLSINDPEWSDFASFNTSVKQSKHNSNNIPKVSTEVGINGQKNSHNSLFDEEFGNFQTSYSVNVSKPTEILDKLPHSNSLTTANNNNLLKLPIQKSAYNDVQNKMNSSESLYEQWLHCLTDCLKVFNDSLLVLSSLKSMEDQFEFAESEEGCNFLLDVTDSSMHQLFSDIENSFRKLSSYAVVTDLKNKIGQAFNFVSTSENEFVIQDFINSTTSSYCGVCLSSISLTNDLCVNNHCNESSSFSQHQQTNYHLVYINLAGRCYHISCANFWMNRINPCLPALKIPL</sequence>
<keyword evidence="3" id="KW-1185">Reference proteome</keyword>
<evidence type="ECO:0000313" key="2">
    <source>
        <dbReference type="EMBL" id="RTG86010.1"/>
    </source>
</evidence>
<dbReference type="Proteomes" id="UP000290809">
    <property type="component" value="Unassembled WGS sequence"/>
</dbReference>
<proteinExistence type="predicted"/>
<dbReference type="Gene3D" id="1.10.238.10">
    <property type="entry name" value="EF-hand"/>
    <property type="match status" value="1"/>
</dbReference>
<dbReference type="InterPro" id="IPR000261">
    <property type="entry name" value="EH_dom"/>
</dbReference>
<gene>
    <name evidence="2" type="ORF">DC041_0004884</name>
</gene>
<reference evidence="2 3" key="1">
    <citation type="journal article" date="2019" name="PLoS Pathog.">
        <title>Genome sequence of the bovine parasite Schistosoma bovis Tanzania.</title>
        <authorList>
            <person name="Oey H."/>
            <person name="Zakrzewski M."/>
            <person name="Gobert G."/>
            <person name="Gravermann K."/>
            <person name="Stoye J."/>
            <person name="Jones M."/>
            <person name="Mcmanus D."/>
            <person name="Krause L."/>
        </authorList>
    </citation>
    <scope>NUCLEOTIDE SEQUENCE [LARGE SCALE GENOMIC DNA]</scope>
    <source>
        <strain evidence="2 3">TAN1997</strain>
    </source>
</reference>
<feature type="domain" description="EH" evidence="1">
    <location>
        <begin position="167"/>
        <end position="277"/>
    </location>
</feature>
<dbReference type="InterPro" id="IPR039656">
    <property type="entry name" value="SYNRG"/>
</dbReference>
<comment type="caution">
    <text evidence="2">The sequence shown here is derived from an EMBL/GenBank/DDBJ whole genome shotgun (WGS) entry which is preliminary data.</text>
</comment>
<dbReference type="PROSITE" id="PS50031">
    <property type="entry name" value="EH"/>
    <property type="match status" value="1"/>
</dbReference>
<dbReference type="GO" id="GO:0030130">
    <property type="term" value="C:clathrin coat of trans-Golgi network vesicle"/>
    <property type="evidence" value="ECO:0007669"/>
    <property type="project" value="TreeGrafter"/>
</dbReference>
<dbReference type="Pfam" id="PF25999">
    <property type="entry name" value="SYNRG_C"/>
    <property type="match status" value="2"/>
</dbReference>
<dbReference type="InterPro" id="IPR059024">
    <property type="entry name" value="SYNRG_C"/>
</dbReference>
<accession>A0A430QE64</accession>